<comment type="caution">
    <text evidence="3">The sequence shown here is derived from an EMBL/GenBank/DDBJ whole genome shotgun (WGS) entry which is preliminary data.</text>
</comment>
<feature type="region of interest" description="Disordered" evidence="1">
    <location>
        <begin position="137"/>
        <end position="156"/>
    </location>
</feature>
<reference evidence="4" key="1">
    <citation type="journal article" date="2019" name="Int. J. Syst. Evol. Microbiol.">
        <title>The Global Catalogue of Microorganisms (GCM) 10K type strain sequencing project: providing services to taxonomists for standard genome sequencing and annotation.</title>
        <authorList>
            <consortium name="The Broad Institute Genomics Platform"/>
            <consortium name="The Broad Institute Genome Sequencing Center for Infectious Disease"/>
            <person name="Wu L."/>
            <person name="Ma J."/>
        </authorList>
    </citation>
    <scope>NUCLEOTIDE SEQUENCE [LARGE SCALE GENOMIC DNA]</scope>
    <source>
        <strain evidence="4">CCUG 36916</strain>
    </source>
</reference>
<sequence>LQLSDPARLAGQPGEGRAIHKEIRRRQEEAARRLPPPAEPDMRPVEVASVETAPQQIVIPSAVLARMPNAIIRKVAAQHGVTFEDILGDDRAVHIVAARYEAIRAVREVHPTHSIKRLGRIFGGRDHSSIRNALGMNQRARSPNKQRSGLLNEDAPSPAEIIETTARKHSVSVRDVIGRSIHETATRARYEAAASIRSAHPDLTSKQIGALFDGRSDNLIWQSRNYMRRSA</sequence>
<dbReference type="Proteomes" id="UP001596237">
    <property type="component" value="Unassembled WGS sequence"/>
</dbReference>
<dbReference type="RefSeq" id="WP_378741680.1">
    <property type="nucleotide sequence ID" value="NZ_JBHSTT010000085.1"/>
</dbReference>
<proteinExistence type="predicted"/>
<dbReference type="Gene3D" id="1.10.1750.10">
    <property type="match status" value="2"/>
</dbReference>
<dbReference type="InterPro" id="IPR010921">
    <property type="entry name" value="Trp_repressor/repl_initiator"/>
</dbReference>
<keyword evidence="4" id="KW-1185">Reference proteome</keyword>
<gene>
    <name evidence="3" type="ORF">ACFQDP_21065</name>
</gene>
<dbReference type="InterPro" id="IPR013159">
    <property type="entry name" value="DnaA_C"/>
</dbReference>
<evidence type="ECO:0000256" key="1">
    <source>
        <dbReference type="SAM" id="MobiDB-lite"/>
    </source>
</evidence>
<feature type="region of interest" description="Disordered" evidence="1">
    <location>
        <begin position="1"/>
        <end position="43"/>
    </location>
</feature>
<evidence type="ECO:0000259" key="2">
    <source>
        <dbReference type="SMART" id="SM00760"/>
    </source>
</evidence>
<evidence type="ECO:0000313" key="3">
    <source>
        <dbReference type="EMBL" id="MFC6391801.1"/>
    </source>
</evidence>
<dbReference type="SMART" id="SM00760">
    <property type="entry name" value="Bac_DnaA_C"/>
    <property type="match status" value="1"/>
</dbReference>
<name>A0ABW1WTI8_9HYPH</name>
<feature type="domain" description="Chromosomal replication initiator DnaA C-terminal" evidence="2">
    <location>
        <begin position="67"/>
        <end position="140"/>
    </location>
</feature>
<dbReference type="Pfam" id="PF08299">
    <property type="entry name" value="Bac_DnaA_C"/>
    <property type="match status" value="1"/>
</dbReference>
<organism evidence="3 4">
    <name type="scientific">Methylorubrum zatmanii</name>
    <dbReference type="NCBI Taxonomy" id="29429"/>
    <lineage>
        <taxon>Bacteria</taxon>
        <taxon>Pseudomonadati</taxon>
        <taxon>Pseudomonadota</taxon>
        <taxon>Alphaproteobacteria</taxon>
        <taxon>Hyphomicrobiales</taxon>
        <taxon>Methylobacteriaceae</taxon>
        <taxon>Methylorubrum</taxon>
    </lineage>
</organism>
<evidence type="ECO:0000313" key="4">
    <source>
        <dbReference type="Proteomes" id="UP001596237"/>
    </source>
</evidence>
<dbReference type="CDD" id="cd06571">
    <property type="entry name" value="Bac_DnaA_C"/>
    <property type="match status" value="1"/>
</dbReference>
<feature type="non-terminal residue" evidence="3">
    <location>
        <position position="1"/>
    </location>
</feature>
<feature type="compositionally biased region" description="Polar residues" evidence="1">
    <location>
        <begin position="139"/>
        <end position="149"/>
    </location>
</feature>
<accession>A0ABW1WTI8</accession>
<feature type="compositionally biased region" description="Basic and acidic residues" evidence="1">
    <location>
        <begin position="17"/>
        <end position="32"/>
    </location>
</feature>
<protein>
    <submittedName>
        <fullName evidence="3">Helix-turn-helix domain-containing protein</fullName>
    </submittedName>
</protein>
<dbReference type="EMBL" id="JBHSTT010000085">
    <property type="protein sequence ID" value="MFC6391801.1"/>
    <property type="molecule type" value="Genomic_DNA"/>
</dbReference>
<dbReference type="SUPFAM" id="SSF48295">
    <property type="entry name" value="TrpR-like"/>
    <property type="match status" value="1"/>
</dbReference>